<evidence type="ECO:0000313" key="2">
    <source>
        <dbReference type="EMBL" id="MBP3059556.1"/>
    </source>
</evidence>
<protein>
    <submittedName>
        <fullName evidence="2">Uncharacterized protein</fullName>
    </submittedName>
</protein>
<keyword evidence="1" id="KW-1133">Transmembrane helix</keyword>
<feature type="transmembrane region" description="Helical" evidence="1">
    <location>
        <begin position="35"/>
        <end position="56"/>
    </location>
</feature>
<dbReference type="EMBL" id="VBRA02000017">
    <property type="protein sequence ID" value="MBP3059556.1"/>
    <property type="molecule type" value="Genomic_DNA"/>
</dbReference>
<keyword evidence="1" id="KW-0812">Transmembrane</keyword>
<name>A0ABS5BIZ2_9MOLU</name>
<feature type="transmembrane region" description="Helical" evidence="1">
    <location>
        <begin position="103"/>
        <end position="128"/>
    </location>
</feature>
<feature type="transmembrane region" description="Helical" evidence="1">
    <location>
        <begin position="5"/>
        <end position="23"/>
    </location>
</feature>
<evidence type="ECO:0000313" key="3">
    <source>
        <dbReference type="Proteomes" id="UP001192346"/>
    </source>
</evidence>
<organism evidence="2 3">
    <name type="scientific">Texas Phoenix palm phytoplasma</name>
    <dbReference type="NCBI Taxonomy" id="176709"/>
    <lineage>
        <taxon>Bacteria</taxon>
        <taxon>Bacillati</taxon>
        <taxon>Mycoplasmatota</taxon>
        <taxon>Mollicutes</taxon>
        <taxon>Acholeplasmatales</taxon>
        <taxon>Acholeplasmataceae</taxon>
        <taxon>Candidatus Phytoplasma</taxon>
        <taxon>16SrIV (Coconut lethal yellows group)</taxon>
    </lineage>
</organism>
<reference evidence="2" key="1">
    <citation type="submission" date="2019-10" db="EMBL/GenBank/DDBJ databases">
        <title>Whole Genome Sequencing and Characterization of Texas Phoenix Palm Decline Phytoplasma Belongs to Lethal Yellowing (16SrIV) Group.</title>
        <authorList>
            <person name="Bao M."/>
        </authorList>
    </citation>
    <scope>NUCLEOTIDE SEQUENCE [LARGE SCALE GENOMIC DNA]</scope>
    <source>
        <strain evidence="2">ACPD</strain>
    </source>
</reference>
<proteinExistence type="predicted"/>
<keyword evidence="1" id="KW-0472">Membrane</keyword>
<dbReference type="RefSeq" id="WP_210352299.1">
    <property type="nucleotide sequence ID" value="NZ_VBRA02000017.1"/>
</dbReference>
<comment type="caution">
    <text evidence="2">The sequence shown here is derived from an EMBL/GenBank/DDBJ whole genome shotgun (WGS) entry which is preliminary data.</text>
</comment>
<evidence type="ECO:0000256" key="1">
    <source>
        <dbReference type="SAM" id="Phobius"/>
    </source>
</evidence>
<keyword evidence="3" id="KW-1185">Reference proteome</keyword>
<accession>A0ABS5BIZ2</accession>
<dbReference type="Proteomes" id="UP001192346">
    <property type="component" value="Unassembled WGS sequence"/>
</dbReference>
<gene>
    <name evidence="2" type="ORF">FEF22_002090</name>
</gene>
<sequence length="133" mass="16177">MFLFGFIAFIFDLLFCFGLYFIYQKINYNFFDDPITFRTSWFIFSIFTQILTILILRTDNFIKDSKISIINLLFLFFGGIFAVFLVSIEFFSSFLYFKNIFNLKYIIFLILLLFFYGICLIFLLKIFLKYKNY</sequence>
<feature type="transmembrane region" description="Helical" evidence="1">
    <location>
        <begin position="68"/>
        <end position="97"/>
    </location>
</feature>